<gene>
    <name evidence="1" type="ORF">SAMN04487926_11839</name>
</gene>
<name>A0A7Z7BAZ1_9BURK</name>
<dbReference type="Proteomes" id="UP000198900">
    <property type="component" value="Unassembled WGS sequence"/>
</dbReference>
<dbReference type="AlphaFoldDB" id="A0A7Z7BAZ1"/>
<keyword evidence="2" id="KW-1185">Reference proteome</keyword>
<organism evidence="1 2">
    <name type="scientific">Paraburkholderia steynii</name>
    <dbReference type="NCBI Taxonomy" id="1245441"/>
    <lineage>
        <taxon>Bacteria</taxon>
        <taxon>Pseudomonadati</taxon>
        <taxon>Pseudomonadota</taxon>
        <taxon>Betaproteobacteria</taxon>
        <taxon>Burkholderiales</taxon>
        <taxon>Burkholderiaceae</taxon>
        <taxon>Paraburkholderia</taxon>
    </lineage>
</organism>
<accession>A0A7Z7BAZ1</accession>
<protein>
    <submittedName>
        <fullName evidence="1">Uncharacterized protein</fullName>
    </submittedName>
</protein>
<evidence type="ECO:0000313" key="2">
    <source>
        <dbReference type="Proteomes" id="UP000198900"/>
    </source>
</evidence>
<reference evidence="1" key="1">
    <citation type="submission" date="2016-10" db="EMBL/GenBank/DDBJ databases">
        <authorList>
            <person name="Varghese N."/>
            <person name="Submissions S."/>
        </authorList>
    </citation>
    <scope>NUCLEOTIDE SEQUENCE [LARGE SCALE GENOMIC DNA]</scope>
    <source>
        <strain evidence="1">YR281</strain>
    </source>
</reference>
<evidence type="ECO:0000313" key="1">
    <source>
        <dbReference type="EMBL" id="SDI50239.1"/>
    </source>
</evidence>
<dbReference type="EMBL" id="FNDI01000018">
    <property type="protein sequence ID" value="SDI50239.1"/>
    <property type="molecule type" value="Genomic_DNA"/>
</dbReference>
<proteinExistence type="predicted"/>
<sequence length="64" mass="7277">MFSQFKFNCPAVDVRVTVTRQTFTHSIIGTSEILIQHDHDCSREDTCEHRVTAVCRVRALNQAG</sequence>
<comment type="caution">
    <text evidence="1">The sequence shown here is derived from an EMBL/GenBank/DDBJ whole genome shotgun (WGS) entry which is preliminary data.</text>
</comment>